<proteinExistence type="predicted"/>
<organism evidence="1">
    <name type="scientific">marine sediment metagenome</name>
    <dbReference type="NCBI Taxonomy" id="412755"/>
    <lineage>
        <taxon>unclassified sequences</taxon>
        <taxon>metagenomes</taxon>
        <taxon>ecological metagenomes</taxon>
    </lineage>
</organism>
<dbReference type="Gene3D" id="3.40.50.1220">
    <property type="entry name" value="TPP-binding domain"/>
    <property type="match status" value="1"/>
</dbReference>
<dbReference type="AlphaFoldDB" id="X1QMM6"/>
<dbReference type="EMBL" id="BARW01000088">
    <property type="protein sequence ID" value="GAI69812.1"/>
    <property type="molecule type" value="Genomic_DNA"/>
</dbReference>
<evidence type="ECO:0000313" key="1">
    <source>
        <dbReference type="EMBL" id="GAI69812.1"/>
    </source>
</evidence>
<reference evidence="1" key="1">
    <citation type="journal article" date="2014" name="Front. Microbiol.">
        <title>High frequency of phylogenetically diverse reductive dehalogenase-homologous genes in deep subseafloor sedimentary metagenomes.</title>
        <authorList>
            <person name="Kawai M."/>
            <person name="Futagami T."/>
            <person name="Toyoda A."/>
            <person name="Takaki Y."/>
            <person name="Nishi S."/>
            <person name="Hori S."/>
            <person name="Arai W."/>
            <person name="Tsubouchi T."/>
            <person name="Morono Y."/>
            <person name="Uchiyama I."/>
            <person name="Ito T."/>
            <person name="Fujiyama A."/>
            <person name="Inagaki F."/>
            <person name="Takami H."/>
        </authorList>
    </citation>
    <scope>NUCLEOTIDE SEQUENCE</scope>
    <source>
        <strain evidence="1">Expedition CK06-06</strain>
    </source>
</reference>
<feature type="non-terminal residue" evidence="1">
    <location>
        <position position="1"/>
    </location>
</feature>
<accession>X1QMM6</accession>
<gene>
    <name evidence="1" type="ORF">S12H4_00645</name>
</gene>
<sequence length="48" mass="5755">ELDKYSHPNARFSLPNFSDNDWKEFLDKWTEEMLKEALAEQQKKILNG</sequence>
<protein>
    <submittedName>
        <fullName evidence="1">Uncharacterized protein</fullName>
    </submittedName>
</protein>
<comment type="caution">
    <text evidence="1">The sequence shown here is derived from an EMBL/GenBank/DDBJ whole genome shotgun (WGS) entry which is preliminary data.</text>
</comment>
<name>X1QMM6_9ZZZZ</name>